<evidence type="ECO:0000313" key="1">
    <source>
        <dbReference type="EMBL" id="EWC63978.1"/>
    </source>
</evidence>
<accession>W7IUD2</accession>
<dbReference type="AlphaFoldDB" id="W7IUD2"/>
<keyword evidence="2" id="KW-1185">Reference proteome</keyword>
<protein>
    <submittedName>
        <fullName evidence="1">Uncharacterized protein</fullName>
    </submittedName>
</protein>
<sequence length="61" mass="6776">MEEKRVFIVRDRRFPGPVIEGPQPIVATIAKPLALQWFDHHGLAVIARAWISAAASTRGAR</sequence>
<dbReference type="Proteomes" id="UP000019277">
    <property type="component" value="Unassembled WGS sequence"/>
</dbReference>
<evidence type="ECO:0000313" key="2">
    <source>
        <dbReference type="Proteomes" id="UP000019277"/>
    </source>
</evidence>
<dbReference type="EMBL" id="AYXG01000027">
    <property type="protein sequence ID" value="EWC63978.1"/>
    <property type="molecule type" value="Genomic_DNA"/>
</dbReference>
<gene>
    <name evidence="1" type="ORF">UO65_0689</name>
</gene>
<comment type="caution">
    <text evidence="1">The sequence shown here is derived from an EMBL/GenBank/DDBJ whole genome shotgun (WGS) entry which is preliminary data.</text>
</comment>
<reference evidence="1 2" key="1">
    <citation type="journal article" date="2014" name="Genome Announc.">
        <title>Draft Genome Sequence of the Antitrypanosomally Active Sponge-Associated Bacterium Actinokineospora sp. Strain EG49.</title>
        <authorList>
            <person name="Harjes J."/>
            <person name="Ryu T."/>
            <person name="Abdelmohsen U.R."/>
            <person name="Moitinho-Silva L."/>
            <person name="Horn H."/>
            <person name="Ravasi T."/>
            <person name="Hentschel U."/>
        </authorList>
    </citation>
    <scope>NUCLEOTIDE SEQUENCE [LARGE SCALE GENOMIC DNA]</scope>
    <source>
        <strain evidence="1 2">EG49</strain>
    </source>
</reference>
<name>W7IUD2_9PSEU</name>
<organism evidence="1 2">
    <name type="scientific">Actinokineospora spheciospongiae</name>
    <dbReference type="NCBI Taxonomy" id="909613"/>
    <lineage>
        <taxon>Bacteria</taxon>
        <taxon>Bacillati</taxon>
        <taxon>Actinomycetota</taxon>
        <taxon>Actinomycetes</taxon>
        <taxon>Pseudonocardiales</taxon>
        <taxon>Pseudonocardiaceae</taxon>
        <taxon>Actinokineospora</taxon>
    </lineage>
</organism>
<dbReference type="RefSeq" id="WP_152551960.1">
    <property type="nucleotide sequence ID" value="NZ_AYXG01000027.1"/>
</dbReference>
<proteinExistence type="predicted"/>